<protein>
    <recommendedName>
        <fullName evidence="3">PH domain-containing protein</fullName>
    </recommendedName>
</protein>
<evidence type="ECO:0000313" key="4">
    <source>
        <dbReference type="EMBL" id="PWN18503.1"/>
    </source>
</evidence>
<feature type="region of interest" description="Disordered" evidence="2">
    <location>
        <begin position="450"/>
        <end position="578"/>
    </location>
</feature>
<dbReference type="PANTHER" id="PTHR31941:SF1">
    <property type="entry name" value="CYTOSKELETAL SIGNALING PROTEIN SLM1"/>
    <property type="match status" value="1"/>
</dbReference>
<dbReference type="OrthoDB" id="5598057at2759"/>
<dbReference type="SUPFAM" id="SSF103657">
    <property type="entry name" value="BAR/IMD domain-like"/>
    <property type="match status" value="1"/>
</dbReference>
<evidence type="ECO:0000256" key="2">
    <source>
        <dbReference type="SAM" id="MobiDB-lite"/>
    </source>
</evidence>
<dbReference type="GeneID" id="37015025"/>
<evidence type="ECO:0000259" key="3">
    <source>
        <dbReference type="PROSITE" id="PS50003"/>
    </source>
</evidence>
<feature type="compositionally biased region" description="Polar residues" evidence="2">
    <location>
        <begin position="507"/>
        <end position="537"/>
    </location>
</feature>
<dbReference type="InterPro" id="IPR011993">
    <property type="entry name" value="PH-like_dom_sf"/>
</dbReference>
<dbReference type="SUPFAM" id="SSF50729">
    <property type="entry name" value="PH domain-like"/>
    <property type="match status" value="1"/>
</dbReference>
<dbReference type="PANTHER" id="PTHR31941">
    <property type="entry name" value="CYTOSKELETAL SIGNALING PROTEIN SLM1"/>
    <property type="match status" value="1"/>
</dbReference>
<dbReference type="PROSITE" id="PS50003">
    <property type="entry name" value="PH_DOMAIN"/>
    <property type="match status" value="1"/>
</dbReference>
<dbReference type="Proteomes" id="UP000245942">
    <property type="component" value="Unassembled WGS sequence"/>
</dbReference>
<proteinExistence type="predicted"/>
<keyword evidence="1" id="KW-0597">Phosphoprotein</keyword>
<dbReference type="InterPro" id="IPR046868">
    <property type="entry name" value="BAR_4"/>
</dbReference>
<dbReference type="Gene3D" id="2.30.29.30">
    <property type="entry name" value="Pleckstrin-homology domain (PH domain)/Phosphotyrosine-binding domain (PTB)"/>
    <property type="match status" value="1"/>
</dbReference>
<dbReference type="RefSeq" id="XP_025345663.1">
    <property type="nucleotide sequence ID" value="XM_025493291.1"/>
</dbReference>
<dbReference type="STRING" id="1684307.A0A316U248"/>
<dbReference type="Pfam" id="PF20399">
    <property type="entry name" value="PH_20"/>
    <property type="match status" value="1"/>
</dbReference>
<dbReference type="InterPro" id="IPR027267">
    <property type="entry name" value="AH/BAR_dom_sf"/>
</dbReference>
<dbReference type="Pfam" id="PF20400">
    <property type="entry name" value="BAR_4"/>
    <property type="match status" value="1"/>
</dbReference>
<organism evidence="4 5">
    <name type="scientific">Pseudomicrostroma glucosiphilum</name>
    <dbReference type="NCBI Taxonomy" id="1684307"/>
    <lineage>
        <taxon>Eukaryota</taxon>
        <taxon>Fungi</taxon>
        <taxon>Dikarya</taxon>
        <taxon>Basidiomycota</taxon>
        <taxon>Ustilaginomycotina</taxon>
        <taxon>Exobasidiomycetes</taxon>
        <taxon>Microstromatales</taxon>
        <taxon>Microstromatales incertae sedis</taxon>
        <taxon>Pseudomicrostroma</taxon>
    </lineage>
</organism>
<name>A0A316U248_9BASI</name>
<dbReference type="AlphaFoldDB" id="A0A316U248"/>
<evidence type="ECO:0000313" key="5">
    <source>
        <dbReference type="Proteomes" id="UP000245942"/>
    </source>
</evidence>
<feature type="domain" description="PH" evidence="3">
    <location>
        <begin position="300"/>
        <end position="425"/>
    </location>
</feature>
<sequence>MTASRRGSAPSAAPSRRQSLISKQTAPVVNDLRPSDLLISRFKGWKQVTKQLTTYMEGIADIEYNTAKEYNRLGSVIQVPFREGNQFLGEGGMQDIFTSIRDQTRRVADLHSGLAKTVDSSIVQHLHRLNAEIKAHIKNIQLDTGKLADQVAVQRELSTTLIAQLAKSITALKNTPLSVNARQDPHLLNAAVLDQLVRQVHAENQLQKSILIMQQASAHFEEGIVRSLQSAWATYDTWQTQTVAEIQKTWEGPALEFRSLFPNKEWVAFAARSDCLLDPDTPFRNPEAIEYPGKGDPSVMAVHEGFLERKKRYTKAYNGSYYILTPAGFLHDMGQSSDPATLARRNPTFSLFLPECTLGPASALMSRSHKWHITVTSSSTQSDGSGARRSSRLFFDKKREVAYSFRARSHEEMIEWWNDIKQLSRVYLTSSEPMDRSGIVPAAVRAAGYPEQDYSDDEVDDEEGEEHGLEAGEEEEEDDEDAGGSSVDEETETEDNSLVESPMASAPPQSAVRSSQRAVPQRRVSIQVQPREGNSTAVDEPEAELEVVGEGVPGYGSGPSASSGIQIGPGGYAVEKKG</sequence>
<dbReference type="EMBL" id="KZ819336">
    <property type="protein sequence ID" value="PWN18503.1"/>
    <property type="molecule type" value="Genomic_DNA"/>
</dbReference>
<keyword evidence="5" id="KW-1185">Reference proteome</keyword>
<reference evidence="4 5" key="1">
    <citation type="journal article" date="2018" name="Mol. Biol. Evol.">
        <title>Broad Genomic Sampling Reveals a Smut Pathogenic Ancestry of the Fungal Clade Ustilaginomycotina.</title>
        <authorList>
            <person name="Kijpornyongpan T."/>
            <person name="Mondo S.J."/>
            <person name="Barry K."/>
            <person name="Sandor L."/>
            <person name="Lee J."/>
            <person name="Lipzen A."/>
            <person name="Pangilinan J."/>
            <person name="LaButti K."/>
            <person name="Hainaut M."/>
            <person name="Henrissat B."/>
            <person name="Grigoriev I.V."/>
            <person name="Spatafora J.W."/>
            <person name="Aime M.C."/>
        </authorList>
    </citation>
    <scope>NUCLEOTIDE SEQUENCE [LARGE SCALE GENOMIC DNA]</scope>
    <source>
        <strain evidence="4 5">MCA 4718</strain>
    </source>
</reference>
<accession>A0A316U248</accession>
<gene>
    <name evidence="4" type="ORF">BCV69DRAFT_285132</name>
</gene>
<dbReference type="InterPro" id="IPR046869">
    <property type="entry name" value="SLM1/RGC1-like_PH"/>
</dbReference>
<dbReference type="InterPro" id="IPR001849">
    <property type="entry name" value="PH_domain"/>
</dbReference>
<evidence type="ECO:0000256" key="1">
    <source>
        <dbReference type="ARBA" id="ARBA00022553"/>
    </source>
</evidence>
<feature type="compositionally biased region" description="Acidic residues" evidence="2">
    <location>
        <begin position="453"/>
        <end position="497"/>
    </location>
</feature>
<dbReference type="Gene3D" id="1.20.1270.60">
    <property type="entry name" value="Arfaptin homology (AH) domain/BAR domain"/>
    <property type="match status" value="1"/>
</dbReference>